<feature type="signal peptide" evidence="1">
    <location>
        <begin position="1"/>
        <end position="22"/>
    </location>
</feature>
<comment type="caution">
    <text evidence="2">The sequence shown here is derived from an EMBL/GenBank/DDBJ whole genome shotgun (WGS) entry which is preliminary data.</text>
</comment>
<dbReference type="EMBL" id="JARJCM010000038">
    <property type="protein sequence ID" value="KAJ7037244.1"/>
    <property type="molecule type" value="Genomic_DNA"/>
</dbReference>
<gene>
    <name evidence="2" type="ORF">C8F04DRAFT_1331630</name>
</gene>
<dbReference type="Proteomes" id="UP001218188">
    <property type="component" value="Unassembled WGS sequence"/>
</dbReference>
<keyword evidence="3" id="KW-1185">Reference proteome</keyword>
<proteinExistence type="predicted"/>
<keyword evidence="1" id="KW-0732">Signal</keyword>
<reference evidence="2" key="1">
    <citation type="submission" date="2023-03" db="EMBL/GenBank/DDBJ databases">
        <title>Massive genome expansion in bonnet fungi (Mycena s.s.) driven by repeated elements and novel gene families across ecological guilds.</title>
        <authorList>
            <consortium name="Lawrence Berkeley National Laboratory"/>
            <person name="Harder C.B."/>
            <person name="Miyauchi S."/>
            <person name="Viragh M."/>
            <person name="Kuo A."/>
            <person name="Thoen E."/>
            <person name="Andreopoulos B."/>
            <person name="Lu D."/>
            <person name="Skrede I."/>
            <person name="Drula E."/>
            <person name="Henrissat B."/>
            <person name="Morin E."/>
            <person name="Kohler A."/>
            <person name="Barry K."/>
            <person name="LaButti K."/>
            <person name="Morin E."/>
            <person name="Salamov A."/>
            <person name="Lipzen A."/>
            <person name="Mereny Z."/>
            <person name="Hegedus B."/>
            <person name="Baldrian P."/>
            <person name="Stursova M."/>
            <person name="Weitz H."/>
            <person name="Taylor A."/>
            <person name="Grigoriev I.V."/>
            <person name="Nagy L.G."/>
            <person name="Martin F."/>
            <person name="Kauserud H."/>
        </authorList>
    </citation>
    <scope>NUCLEOTIDE SEQUENCE</scope>
    <source>
        <strain evidence="2">CBHHK200</strain>
    </source>
</reference>
<feature type="chain" id="PRO_5042288288" evidence="1">
    <location>
        <begin position="23"/>
        <end position="421"/>
    </location>
</feature>
<dbReference type="AlphaFoldDB" id="A0AAD6T0S5"/>
<accession>A0AAD6T0S5</accession>
<organism evidence="2 3">
    <name type="scientific">Mycena alexandri</name>
    <dbReference type="NCBI Taxonomy" id="1745969"/>
    <lineage>
        <taxon>Eukaryota</taxon>
        <taxon>Fungi</taxon>
        <taxon>Dikarya</taxon>
        <taxon>Basidiomycota</taxon>
        <taxon>Agaricomycotina</taxon>
        <taxon>Agaricomycetes</taxon>
        <taxon>Agaricomycetidae</taxon>
        <taxon>Agaricales</taxon>
        <taxon>Marasmiineae</taxon>
        <taxon>Mycenaceae</taxon>
        <taxon>Mycena</taxon>
    </lineage>
</organism>
<evidence type="ECO:0000313" key="2">
    <source>
        <dbReference type="EMBL" id="KAJ7037244.1"/>
    </source>
</evidence>
<name>A0AAD6T0S5_9AGAR</name>
<evidence type="ECO:0000256" key="1">
    <source>
        <dbReference type="SAM" id="SignalP"/>
    </source>
</evidence>
<evidence type="ECO:0000313" key="3">
    <source>
        <dbReference type="Proteomes" id="UP001218188"/>
    </source>
</evidence>
<protein>
    <submittedName>
        <fullName evidence="2">Uncharacterized protein</fullName>
    </submittedName>
</protein>
<sequence length="421" mass="48092">MHWASLNWTDLVLSLFRGTMRCEVPDKKSSWDWAVLTGDVWKKHGQAVADATPYLPGSFDRPPRNPAEKISSGYKAWEYLLYVVGLGPALFLDIGLPNKYWQHFCKGVSVIRCFQQYNIPTPQLVASHERAVEYAAEFETLYYQRMESRIHFVRQSVHNMPHLGPETIRVGPPGLHAQWTIERTIGNLGQEIKSHSQPYANLSERGLRRSQVNALKAMIPTLDRTDQKGLPRGSVDLGAGFVLLRARDEHKHHIDGEAGRVIRQYLEGVGKGRIRGDLAVARWARLRLPNGQIARSAWKEKRKALNKVRMARNVKTLIDGKYEIGEVQYFLRASLRGEICALALIDFYSQPCPDLLQRSFDTIWSCTFEAEDDLRLVPVESIVSVVAMVPHQYAGQRRYFLVEKPGLDTIWEEEEDEEEKA</sequence>